<protein>
    <submittedName>
        <fullName evidence="2">UDP-glucose 4-epimerase</fullName>
    </submittedName>
</protein>
<evidence type="ECO:0000259" key="1">
    <source>
        <dbReference type="Pfam" id="PF01370"/>
    </source>
</evidence>
<keyword evidence="3" id="KW-1185">Reference proteome</keyword>
<dbReference type="Pfam" id="PF01370">
    <property type="entry name" value="Epimerase"/>
    <property type="match status" value="1"/>
</dbReference>
<organism evidence="2 3">
    <name type="scientific">Clostridium neonatale</name>
    <dbReference type="NCBI Taxonomy" id="137838"/>
    <lineage>
        <taxon>Bacteria</taxon>
        <taxon>Bacillati</taxon>
        <taxon>Bacillota</taxon>
        <taxon>Clostridia</taxon>
        <taxon>Eubacteriales</taxon>
        <taxon>Clostridiaceae</taxon>
        <taxon>Clostridium</taxon>
    </lineage>
</organism>
<accession>A0A2A7MID8</accession>
<dbReference type="EMBL" id="PDCJ01000001">
    <property type="protein sequence ID" value="PEG31349.1"/>
    <property type="molecule type" value="Genomic_DNA"/>
</dbReference>
<evidence type="ECO:0000313" key="2">
    <source>
        <dbReference type="EMBL" id="PEG31349.1"/>
    </source>
</evidence>
<dbReference type="Proteomes" id="UP000220840">
    <property type="component" value="Unassembled WGS sequence"/>
</dbReference>
<sequence length="189" mass="21266">MKNIVLLGGNGYIGREVTRQWLEKDSSAEFYIISRTGNNKLKDKRIHNLCADVTDYDSVASVLPKDIACIIDFIGRPEKDSKELIKINKQPAEVMLNIAKNYNVDKMGFIGGVLGPKSFTDIKADIIKMLQSSKKRVEYVEPTVVYGKDRNDALAKMVPIFKCLGVFSKKLKPVRVEDVANELITKLTR</sequence>
<evidence type="ECO:0000313" key="3">
    <source>
        <dbReference type="Proteomes" id="UP000220840"/>
    </source>
</evidence>
<comment type="caution">
    <text evidence="2">The sequence shown here is derived from an EMBL/GenBank/DDBJ whole genome shotgun (WGS) entry which is preliminary data.</text>
</comment>
<dbReference type="InterPro" id="IPR051207">
    <property type="entry name" value="ComplexI_NDUFA9_subunit"/>
</dbReference>
<dbReference type="AlphaFoldDB" id="A0A2A7MID8"/>
<reference evidence="2 3" key="1">
    <citation type="submission" date="2017-10" db="EMBL/GenBank/DDBJ databases">
        <title>Effective Description of Clostridium neonatale sp. nov. linked to necrotizing enterocolitis in neonates and a clarification of species assignable to the genus Clostridium (Prazmowski 1880) emend. Lawson and Rainey 2016.</title>
        <authorList>
            <person name="Bernard K."/>
            <person name="Burdz T."/>
            <person name="Wiebe D."/>
            <person name="Balcewich B."/>
            <person name="Alfa M."/>
            <person name="Bernier A.-M."/>
        </authorList>
    </citation>
    <scope>NUCLEOTIDE SEQUENCE [LARGE SCALE GENOMIC DNA]</scope>
    <source>
        <strain evidence="2 3">LCDC99A005</strain>
    </source>
</reference>
<name>A0A2A7MID8_9CLOT</name>
<dbReference type="SUPFAM" id="SSF51735">
    <property type="entry name" value="NAD(P)-binding Rossmann-fold domains"/>
    <property type="match status" value="1"/>
</dbReference>
<dbReference type="Gene3D" id="3.40.50.720">
    <property type="entry name" value="NAD(P)-binding Rossmann-like Domain"/>
    <property type="match status" value="1"/>
</dbReference>
<dbReference type="PANTHER" id="PTHR12126">
    <property type="entry name" value="NADH-UBIQUINONE OXIDOREDUCTASE 39 KDA SUBUNIT-RELATED"/>
    <property type="match status" value="1"/>
</dbReference>
<dbReference type="STRING" id="137838.GCA_001458595_02762"/>
<dbReference type="InterPro" id="IPR036291">
    <property type="entry name" value="NAD(P)-bd_dom_sf"/>
</dbReference>
<dbReference type="GeneID" id="68877787"/>
<gene>
    <name evidence="2" type="ORF">CQ394_06470</name>
</gene>
<dbReference type="RefSeq" id="WP_058295509.1">
    <property type="nucleotide sequence ID" value="NZ_CAKJVD010000050.1"/>
</dbReference>
<dbReference type="InterPro" id="IPR001509">
    <property type="entry name" value="Epimerase_deHydtase"/>
</dbReference>
<feature type="domain" description="NAD-dependent epimerase/dehydratase" evidence="1">
    <location>
        <begin position="4"/>
        <end position="112"/>
    </location>
</feature>
<dbReference type="PANTHER" id="PTHR12126:SF11">
    <property type="entry name" value="NADH DEHYDROGENASE [UBIQUINONE] 1 ALPHA SUBCOMPLEX SUBUNIT 9, MITOCHONDRIAL"/>
    <property type="match status" value="1"/>
</dbReference>
<proteinExistence type="predicted"/>
<dbReference type="OrthoDB" id="5292533at2"/>
<dbReference type="GO" id="GO:0044877">
    <property type="term" value="F:protein-containing complex binding"/>
    <property type="evidence" value="ECO:0007669"/>
    <property type="project" value="TreeGrafter"/>
</dbReference>